<evidence type="ECO:0000313" key="3">
    <source>
        <dbReference type="EMBL" id="EEG73817.1"/>
    </source>
</evidence>
<dbReference type="HOGENOM" id="CLU_066192_4_2_9"/>
<reference evidence="3" key="2">
    <citation type="submission" date="2013-06" db="EMBL/GenBank/DDBJ databases">
        <title>Draft genome sequence of Clostridium hylemonae (DSM 15053).</title>
        <authorList>
            <person name="Sudarsanam P."/>
            <person name="Ley R."/>
            <person name="Guruge J."/>
            <person name="Turnbaugh P.J."/>
            <person name="Mahowald M."/>
            <person name="Liep D."/>
            <person name="Gordon J."/>
        </authorList>
    </citation>
    <scope>NUCLEOTIDE SEQUENCE</scope>
    <source>
        <strain evidence="3">DSM 15053</strain>
    </source>
</reference>
<proteinExistence type="predicted"/>
<dbReference type="eggNOG" id="COG1476">
    <property type="taxonomic scope" value="Bacteria"/>
</dbReference>
<dbReference type="SMART" id="SM00530">
    <property type="entry name" value="HTH_XRE"/>
    <property type="match status" value="1"/>
</dbReference>
<dbReference type="GO" id="GO:0003677">
    <property type="term" value="F:DNA binding"/>
    <property type="evidence" value="ECO:0007669"/>
    <property type="project" value="UniProtKB-KW"/>
</dbReference>
<keyword evidence="1 3" id="KW-0238">DNA-binding</keyword>
<dbReference type="STRING" id="553973.CLOHYLEM_05822"/>
<gene>
    <name evidence="3" type="ORF">CLOHYLEM_05822</name>
</gene>
<dbReference type="EMBL" id="ABYI02000022">
    <property type="protein sequence ID" value="EEG73817.1"/>
    <property type="molecule type" value="Genomic_DNA"/>
</dbReference>
<evidence type="ECO:0000256" key="1">
    <source>
        <dbReference type="ARBA" id="ARBA00023125"/>
    </source>
</evidence>
<feature type="domain" description="HTH cro/C1-type" evidence="2">
    <location>
        <begin position="7"/>
        <end position="61"/>
    </location>
</feature>
<dbReference type="InterPro" id="IPR001387">
    <property type="entry name" value="Cro/C1-type_HTH"/>
</dbReference>
<dbReference type="Pfam" id="PF01381">
    <property type="entry name" value="HTH_3"/>
    <property type="match status" value="1"/>
</dbReference>
<dbReference type="SUPFAM" id="SSF47413">
    <property type="entry name" value="lambda repressor-like DNA-binding domains"/>
    <property type="match status" value="1"/>
</dbReference>
<accession>C0C103</accession>
<sequence length="114" mass="13519">MNIVKNLKKLRTERNLSQQQLADMLHTTQQNIYKYENGISEPNLETLKNMADHFQTSIDYLVGYTSIRHKIEPVSEYDLNSDEQTLIQKYRKLLPRIRRIVHIIIDEYLVSSGR</sequence>
<organism evidence="3 4">
    <name type="scientific">[Clostridium] hylemonae DSM 15053</name>
    <dbReference type="NCBI Taxonomy" id="553973"/>
    <lineage>
        <taxon>Bacteria</taxon>
        <taxon>Bacillati</taxon>
        <taxon>Bacillota</taxon>
        <taxon>Clostridia</taxon>
        <taxon>Lachnospirales</taxon>
        <taxon>Lachnospiraceae</taxon>
    </lineage>
</organism>
<comment type="caution">
    <text evidence="3">The sequence shown here is derived from an EMBL/GenBank/DDBJ whole genome shotgun (WGS) entry which is preliminary data.</text>
</comment>
<dbReference type="Gene3D" id="1.10.260.40">
    <property type="entry name" value="lambda repressor-like DNA-binding domains"/>
    <property type="match status" value="1"/>
</dbReference>
<keyword evidence="4" id="KW-1185">Reference proteome</keyword>
<dbReference type="AlphaFoldDB" id="C0C103"/>
<protein>
    <submittedName>
        <fullName evidence="3">DNA-binding helix-turn-helix protein</fullName>
    </submittedName>
</protein>
<dbReference type="InterPro" id="IPR010982">
    <property type="entry name" value="Lambda_DNA-bd_dom_sf"/>
</dbReference>
<reference evidence="3" key="1">
    <citation type="submission" date="2009-02" db="EMBL/GenBank/DDBJ databases">
        <authorList>
            <person name="Fulton L."/>
            <person name="Clifton S."/>
            <person name="Fulton B."/>
            <person name="Xu J."/>
            <person name="Minx P."/>
            <person name="Pepin K.H."/>
            <person name="Johnson M."/>
            <person name="Bhonagiri V."/>
            <person name="Nash W.E."/>
            <person name="Mardis E.R."/>
            <person name="Wilson R.K."/>
        </authorList>
    </citation>
    <scope>NUCLEOTIDE SEQUENCE [LARGE SCALE GENOMIC DNA]</scope>
    <source>
        <strain evidence="3">DSM 15053</strain>
    </source>
</reference>
<evidence type="ECO:0000259" key="2">
    <source>
        <dbReference type="PROSITE" id="PS50943"/>
    </source>
</evidence>
<evidence type="ECO:0000313" key="4">
    <source>
        <dbReference type="Proteomes" id="UP000004893"/>
    </source>
</evidence>
<dbReference type="Proteomes" id="UP000004893">
    <property type="component" value="Unassembled WGS sequence"/>
</dbReference>
<dbReference type="PROSITE" id="PS50943">
    <property type="entry name" value="HTH_CROC1"/>
    <property type="match status" value="1"/>
</dbReference>
<name>C0C103_9FIRM</name>
<dbReference type="PANTHER" id="PTHR46558">
    <property type="entry name" value="TRACRIPTIONAL REGULATORY PROTEIN-RELATED-RELATED"/>
    <property type="match status" value="1"/>
</dbReference>
<dbReference type="CDD" id="cd00093">
    <property type="entry name" value="HTH_XRE"/>
    <property type="match status" value="1"/>
</dbReference>
<dbReference type="PANTHER" id="PTHR46558:SF11">
    <property type="entry name" value="HTH-TYPE TRANSCRIPTIONAL REGULATOR XRE"/>
    <property type="match status" value="1"/>
</dbReference>